<gene>
    <name evidence="1" type="ORF">HHI36_021558</name>
</gene>
<dbReference type="Proteomes" id="UP001516400">
    <property type="component" value="Unassembled WGS sequence"/>
</dbReference>
<accession>A0ABD2MX91</accession>
<dbReference type="AlphaFoldDB" id="A0ABD2MX91"/>
<evidence type="ECO:0000313" key="1">
    <source>
        <dbReference type="EMBL" id="KAL3271058.1"/>
    </source>
</evidence>
<protein>
    <submittedName>
        <fullName evidence="1">Uncharacterized protein</fullName>
    </submittedName>
</protein>
<evidence type="ECO:0000313" key="2">
    <source>
        <dbReference type="Proteomes" id="UP001516400"/>
    </source>
</evidence>
<dbReference type="EMBL" id="JABFTP020000042">
    <property type="protein sequence ID" value="KAL3271058.1"/>
    <property type="molecule type" value="Genomic_DNA"/>
</dbReference>
<comment type="caution">
    <text evidence="1">The sequence shown here is derived from an EMBL/GenBank/DDBJ whole genome shotgun (WGS) entry which is preliminary data.</text>
</comment>
<organism evidence="1 2">
    <name type="scientific">Cryptolaemus montrouzieri</name>
    <dbReference type="NCBI Taxonomy" id="559131"/>
    <lineage>
        <taxon>Eukaryota</taxon>
        <taxon>Metazoa</taxon>
        <taxon>Ecdysozoa</taxon>
        <taxon>Arthropoda</taxon>
        <taxon>Hexapoda</taxon>
        <taxon>Insecta</taxon>
        <taxon>Pterygota</taxon>
        <taxon>Neoptera</taxon>
        <taxon>Endopterygota</taxon>
        <taxon>Coleoptera</taxon>
        <taxon>Polyphaga</taxon>
        <taxon>Cucujiformia</taxon>
        <taxon>Coccinelloidea</taxon>
        <taxon>Coccinellidae</taxon>
        <taxon>Scymninae</taxon>
        <taxon>Scymnini</taxon>
        <taxon>Cryptolaemus</taxon>
    </lineage>
</organism>
<sequence>MVMSSVNMKRENPDMTEENINIIKNIIEDFTVNTEPVATPKAKISNGRKRCKNCNKYTKISNSADNVINKNKKYQISPKTPRSMDKNFTYFKNSAANMTSTQNSEENNVYISFAEKDNKDNKDANAKDFKKLEKRRRSFFRGSIKYSEDIRDEVKVFMESKKNQDLVSRNVKEVSHAFTE</sequence>
<proteinExistence type="predicted"/>
<keyword evidence="2" id="KW-1185">Reference proteome</keyword>
<reference evidence="1 2" key="1">
    <citation type="journal article" date="2021" name="BMC Biol.">
        <title>Horizontally acquired antibacterial genes associated with adaptive radiation of ladybird beetles.</title>
        <authorList>
            <person name="Li H.S."/>
            <person name="Tang X.F."/>
            <person name="Huang Y.H."/>
            <person name="Xu Z.Y."/>
            <person name="Chen M.L."/>
            <person name="Du X.Y."/>
            <person name="Qiu B.Y."/>
            <person name="Chen P.T."/>
            <person name="Zhang W."/>
            <person name="Slipinski A."/>
            <person name="Escalona H.E."/>
            <person name="Waterhouse R.M."/>
            <person name="Zwick A."/>
            <person name="Pang H."/>
        </authorList>
    </citation>
    <scope>NUCLEOTIDE SEQUENCE [LARGE SCALE GENOMIC DNA]</scope>
    <source>
        <strain evidence="1">SYSU2018</strain>
    </source>
</reference>
<name>A0ABD2MX91_9CUCU</name>